<dbReference type="AlphaFoldDB" id="A0A9R1TSW3"/>
<dbReference type="RefSeq" id="XP_011314664.1">
    <property type="nucleotide sequence ID" value="XM_011316362.1"/>
</dbReference>
<dbReference type="InterPro" id="IPR005135">
    <property type="entry name" value="Endo/exonuclease/phosphatase"/>
</dbReference>
<dbReference type="GeneID" id="105273755"/>
<evidence type="ECO:0000259" key="1">
    <source>
        <dbReference type="Pfam" id="PF00078"/>
    </source>
</evidence>
<dbReference type="InterPro" id="IPR043502">
    <property type="entry name" value="DNA/RNA_pol_sf"/>
</dbReference>
<evidence type="ECO:0000313" key="4">
    <source>
        <dbReference type="RefSeq" id="XP_011314664.1"/>
    </source>
</evidence>
<dbReference type="InterPro" id="IPR000477">
    <property type="entry name" value="RT_dom"/>
</dbReference>
<evidence type="ECO:0008006" key="5">
    <source>
        <dbReference type="Google" id="ProtNLM"/>
    </source>
</evidence>
<dbReference type="Pfam" id="PF00078">
    <property type="entry name" value="RVT_1"/>
    <property type="match status" value="1"/>
</dbReference>
<dbReference type="OrthoDB" id="7989680at2759"/>
<dbReference type="Proteomes" id="UP000694866">
    <property type="component" value="Unplaced"/>
</dbReference>
<gene>
    <name evidence="4" type="primary">LOC105273755</name>
</gene>
<evidence type="ECO:0000259" key="2">
    <source>
        <dbReference type="Pfam" id="PF14529"/>
    </source>
</evidence>
<proteinExistence type="predicted"/>
<evidence type="ECO:0000313" key="3">
    <source>
        <dbReference type="Proteomes" id="UP000694866"/>
    </source>
</evidence>
<dbReference type="SUPFAM" id="SSF56672">
    <property type="entry name" value="DNA/RNA polymerases"/>
    <property type="match status" value="1"/>
</dbReference>
<accession>A0A9R1TSW3</accession>
<organism evidence="3 4">
    <name type="scientific">Fopius arisanus</name>
    <dbReference type="NCBI Taxonomy" id="64838"/>
    <lineage>
        <taxon>Eukaryota</taxon>
        <taxon>Metazoa</taxon>
        <taxon>Ecdysozoa</taxon>
        <taxon>Arthropoda</taxon>
        <taxon>Hexapoda</taxon>
        <taxon>Insecta</taxon>
        <taxon>Pterygota</taxon>
        <taxon>Neoptera</taxon>
        <taxon>Endopterygota</taxon>
        <taxon>Hymenoptera</taxon>
        <taxon>Apocrita</taxon>
        <taxon>Ichneumonoidea</taxon>
        <taxon>Braconidae</taxon>
        <taxon>Opiinae</taxon>
        <taxon>Fopius</taxon>
    </lineage>
</organism>
<feature type="domain" description="Endonuclease/exonuclease/phosphatase" evidence="2">
    <location>
        <begin position="7"/>
        <end position="129"/>
    </location>
</feature>
<reference evidence="4" key="1">
    <citation type="submission" date="2025-08" db="UniProtKB">
        <authorList>
            <consortium name="RefSeq"/>
        </authorList>
    </citation>
    <scope>IDENTIFICATION</scope>
    <source>
        <strain evidence="4">USDA-PBARC FA_bdor</strain>
        <tissue evidence="4">Whole organism</tissue>
    </source>
</reference>
<sequence length="632" mass="72471">MAEDKHLYVISLYASQRSRNRQDFTNELNQIFSELRLDRSKNFFILAGDFNARHTSLGDSSNKVHGASLIDWYTTNAPLYNCTLLAASTPTYTPAQTYLDHCIIDSRLNITNLMNNRLATTIYDSDHKALLINIQLDQSSSLLPGTPPQPRHIFKATNWTEFTSFLGRTYNSNVPSNRNLEENEIDNFLLDINKSIIQAIENKVPKSTTTSNTQKYITKRIKQLEKKKSSLLTLLHRLLAKDPRSRNPDTRTTKLLLAQTREDLNIEFSAAIEKHWNNTFKKINHRDSSKFMPSINRIFRPKNKPGPADIHIPATNISILHNSGNPLDHTPLCNNKYVFTEPTSKLNAIGAFYESINSPRHLNNGTRLKEIIDARISLFKRSIEEHKANNSWITTFNDTNRANNPKTDNIESYFTTPAKIEAIIKRLPNKTSSGTDKIPTIIIRHLPLNIIKDLTILINNALNINYFPKIWKVAQVIPILKKEKPSEDPSSYRPISLTPNLSKVYEIIINNLITLHSNQNKIIPDNQFGFRHHHSTTHAVHKFLADVNKSLHLNYMVGATLIDLEKAFDSVWHDGLIYTLIKKKFPTNLIKLIWDMISDRTFYTTDGTHSSSKSFRILEGLQQDLIQRVVRY</sequence>
<dbReference type="PANTHER" id="PTHR19446">
    <property type="entry name" value="REVERSE TRANSCRIPTASES"/>
    <property type="match status" value="1"/>
</dbReference>
<dbReference type="Pfam" id="PF14529">
    <property type="entry name" value="Exo_endo_phos_2"/>
    <property type="match status" value="1"/>
</dbReference>
<dbReference type="InterPro" id="IPR036691">
    <property type="entry name" value="Endo/exonu/phosph_ase_sf"/>
</dbReference>
<feature type="domain" description="Reverse transcriptase" evidence="1">
    <location>
        <begin position="484"/>
        <end position="604"/>
    </location>
</feature>
<protein>
    <recommendedName>
        <fullName evidence="5">Reverse transcriptase domain-containing protein</fullName>
    </recommendedName>
</protein>
<dbReference type="Gene3D" id="3.60.10.10">
    <property type="entry name" value="Endonuclease/exonuclease/phosphatase"/>
    <property type="match status" value="1"/>
</dbReference>
<dbReference type="GO" id="GO:0003824">
    <property type="term" value="F:catalytic activity"/>
    <property type="evidence" value="ECO:0007669"/>
    <property type="project" value="InterPro"/>
</dbReference>
<dbReference type="GO" id="GO:0071897">
    <property type="term" value="P:DNA biosynthetic process"/>
    <property type="evidence" value="ECO:0007669"/>
    <property type="project" value="UniProtKB-ARBA"/>
</dbReference>
<keyword evidence="3" id="KW-1185">Reference proteome</keyword>
<dbReference type="SUPFAM" id="SSF56219">
    <property type="entry name" value="DNase I-like"/>
    <property type="match status" value="1"/>
</dbReference>
<name>A0A9R1TSW3_9HYME</name>
<dbReference type="KEGG" id="fas:105273755"/>